<dbReference type="EMBL" id="CP028339">
    <property type="protein sequence ID" value="AVR88465.1"/>
    <property type="molecule type" value="Genomic_DNA"/>
</dbReference>
<accession>A0A2R4BS00</accession>
<proteinExistence type="predicted"/>
<dbReference type="Proteomes" id="UP000241885">
    <property type="component" value="Chromosome"/>
</dbReference>
<dbReference type="AlphaFoldDB" id="A0A2R4BS00"/>
<dbReference type="OrthoDB" id="5769209at2"/>
<organism evidence="3 4">
    <name type="scientific">Thauera aromatica K172</name>
    <dbReference type="NCBI Taxonomy" id="44139"/>
    <lineage>
        <taxon>Bacteria</taxon>
        <taxon>Pseudomonadati</taxon>
        <taxon>Pseudomonadota</taxon>
        <taxon>Betaproteobacteria</taxon>
        <taxon>Rhodocyclales</taxon>
        <taxon>Zoogloeaceae</taxon>
        <taxon>Thauera</taxon>
    </lineage>
</organism>
<gene>
    <name evidence="1" type="ORF">Tharo_0374</name>
    <name evidence="2" type="ORF">Tharo_1541</name>
    <name evidence="3" type="ORF">Tharo_3237</name>
</gene>
<dbReference type="EMBL" id="CP028339">
    <property type="protein sequence ID" value="AVR87324.1"/>
    <property type="molecule type" value="Genomic_DNA"/>
</dbReference>
<evidence type="ECO:0000313" key="4">
    <source>
        <dbReference type="Proteomes" id="UP000241885"/>
    </source>
</evidence>
<evidence type="ECO:0000313" key="3">
    <source>
        <dbReference type="EMBL" id="AVR90118.1"/>
    </source>
</evidence>
<dbReference type="EMBL" id="CP028339">
    <property type="protein sequence ID" value="AVR90118.1"/>
    <property type="molecule type" value="Genomic_DNA"/>
</dbReference>
<reference evidence="3 4" key="1">
    <citation type="submission" date="2018-03" db="EMBL/GenBank/DDBJ databases">
        <title>Complete genome sequence of Thauera aromatica, a model organism for studying aromatic compound degradation under denitrifying conditions.</title>
        <authorList>
            <person name="Lo H.-Y."/>
            <person name="Goris T."/>
            <person name="Boll M."/>
            <person name="Mueller J.A."/>
        </authorList>
    </citation>
    <scope>NUCLEOTIDE SEQUENCE [LARGE SCALE GENOMIC DNA]</scope>
    <source>
        <strain evidence="3 4">K172</strain>
    </source>
</reference>
<protein>
    <recommendedName>
        <fullName evidence="5">Transposase</fullName>
    </recommendedName>
</protein>
<sequence length="101" mass="10934">MAGAIKRKWRRRSRDEWREVFARHVSSGLSVAAFCARESISVSSFQRWRALVALASGAADARTPARQEAFVDLGVLGSGGASRLELKLDLGGGLVLHLVRG</sequence>
<evidence type="ECO:0000313" key="1">
    <source>
        <dbReference type="EMBL" id="AVR87324.1"/>
    </source>
</evidence>
<evidence type="ECO:0000313" key="2">
    <source>
        <dbReference type="EMBL" id="AVR88465.1"/>
    </source>
</evidence>
<dbReference type="KEGG" id="tak:Tharo_0374"/>
<keyword evidence="4" id="KW-1185">Reference proteome</keyword>
<dbReference type="KEGG" id="tak:Tharo_1541"/>
<dbReference type="NCBIfam" id="NF047593">
    <property type="entry name" value="IS66_ISAeme5_TnpA"/>
    <property type="match status" value="1"/>
</dbReference>
<evidence type="ECO:0008006" key="5">
    <source>
        <dbReference type="Google" id="ProtNLM"/>
    </source>
</evidence>
<name>A0A2R4BS00_THAAR</name>
<dbReference type="RefSeq" id="WP_107219751.1">
    <property type="nucleotide sequence ID" value="NZ_CP028339.1"/>
</dbReference>
<dbReference type="KEGG" id="tak:Tharo_3237"/>